<reference evidence="5" key="1">
    <citation type="submission" date="2016-10" db="EMBL/GenBank/DDBJ databases">
        <authorList>
            <person name="Varghese N."/>
            <person name="Submissions S."/>
        </authorList>
    </citation>
    <scope>NUCLEOTIDE SEQUENCE [LARGE SCALE GENOMIC DNA]</scope>
    <source>
        <strain evidence="5">DSM 17298</strain>
    </source>
</reference>
<dbReference type="OrthoDB" id="9758406at2"/>
<name>A0A1H5U797_9BACT</name>
<dbReference type="Gene3D" id="2.60.40.1260">
    <property type="entry name" value="Lamin Tail domain"/>
    <property type="match status" value="1"/>
</dbReference>
<evidence type="ECO:0000259" key="3">
    <source>
        <dbReference type="PROSITE" id="PS51841"/>
    </source>
</evidence>
<feature type="domain" description="LTD" evidence="3">
    <location>
        <begin position="556"/>
        <end position="677"/>
    </location>
</feature>
<dbReference type="SUPFAM" id="SSF74853">
    <property type="entry name" value="Lamin A/C globular tail domain"/>
    <property type="match status" value="2"/>
</dbReference>
<evidence type="ECO:0000313" key="5">
    <source>
        <dbReference type="Proteomes" id="UP000236736"/>
    </source>
</evidence>
<dbReference type="PROSITE" id="PS51841">
    <property type="entry name" value="LTD"/>
    <property type="match status" value="1"/>
</dbReference>
<organism evidence="4 5">
    <name type="scientific">Algoriphagus boritolerans DSM 17298 = JCM 18970</name>
    <dbReference type="NCBI Taxonomy" id="1120964"/>
    <lineage>
        <taxon>Bacteria</taxon>
        <taxon>Pseudomonadati</taxon>
        <taxon>Bacteroidota</taxon>
        <taxon>Cytophagia</taxon>
        <taxon>Cytophagales</taxon>
        <taxon>Cyclobacteriaceae</taxon>
        <taxon>Algoriphagus</taxon>
    </lineage>
</organism>
<sequence length="837" mass="92811">MKKHFLKILFFISASWIGVGSFHGYAQRQDFETDFQPLSFPEEFLPAWFGNEVRATSARIFQMAGQGRNSSRALAVQPISSSDGKLWIRLTPASFENPELVFYAKTLQNGTGTRPALVFYSWGESLEGDFSEPIQIGSNEEFLNENRDFKRYSIDLPDDFKSSHEVYLSIDIRYGSGTGSAARWVMDDFEFGDLVRDETPPSVLEVKGYDSNSILVQFSEKVDPVFSILNLAYELDGENPEEVLLKNDSLAIATFEQKLEIAKSYTLKIRQIPDLEGNFLQDTTVNFMFFDPTAIAEKALVINEIMPAPRADQDLPNVEYIELFHAGDQEFRLEGLMFSNSRSTTVLSEYWLRPGEHLILTPENEGTQFVEFGNVLAVKSWPTLLNSGDQISLKSSDGVLIDQISYSTSSWGGSEFANGGYSLEVPNPFILCDNTSQLLSSRAEARGTPGVQNSVFDPSDSLEPLELKAVFFKDSLTIFVEFSSPFLLSLSVKNVVIDPSLEVDSLTFPSANLLSLFLKSPAKSNQTYQLEIKGIQDCLGNEIPNQIFPIVLPDIPRLGDLIINEVLFNPRTGDPKFVEIKNTSQRFLNLEGWALANRNAAGEVDQKRLFGSQGLILPPESYLAITTDLNALKLSYPKSAQGNLLQISSLPSYPIGGGTVILLNPSGELAESFEYDEALHHPLLRDPKGVSLERISDDSPATLRSNWQSASGNEDYATPGRKNSQSLEVEFESTLIQIDPEIFDPEGSSGVAFTSIRYELSSPGWMGTFKIYSAAGQLIHTLAQNQILGTTGLFTWQGTDSTGKLVRAGYYVLVAELYEPDGNVKVIKKTIVVATRL</sequence>
<evidence type="ECO:0000256" key="1">
    <source>
        <dbReference type="ARBA" id="ARBA00022729"/>
    </source>
</evidence>
<gene>
    <name evidence="4" type="ORF">SAMN03080598_01092</name>
</gene>
<protein>
    <submittedName>
        <fullName evidence="4">Lamin Tail Domain</fullName>
    </submittedName>
</protein>
<dbReference type="EMBL" id="FNVR01000004">
    <property type="protein sequence ID" value="SEF70926.1"/>
    <property type="molecule type" value="Genomic_DNA"/>
</dbReference>
<dbReference type="STRING" id="1120964.GCA_001313265_03972"/>
<dbReference type="AlphaFoldDB" id="A0A1H5U797"/>
<evidence type="ECO:0000313" key="4">
    <source>
        <dbReference type="EMBL" id="SEF70926.1"/>
    </source>
</evidence>
<dbReference type="InterPro" id="IPR014755">
    <property type="entry name" value="Cu-Rt/internalin_Ig-like"/>
</dbReference>
<dbReference type="Pfam" id="PF00932">
    <property type="entry name" value="LTD"/>
    <property type="match status" value="2"/>
</dbReference>
<evidence type="ECO:0000256" key="2">
    <source>
        <dbReference type="SAM" id="MobiDB-lite"/>
    </source>
</evidence>
<keyword evidence="1" id="KW-0732">Signal</keyword>
<feature type="region of interest" description="Disordered" evidence="2">
    <location>
        <begin position="702"/>
        <end position="723"/>
    </location>
</feature>
<keyword evidence="5" id="KW-1185">Reference proteome</keyword>
<feature type="compositionally biased region" description="Polar residues" evidence="2">
    <location>
        <begin position="702"/>
        <end position="712"/>
    </location>
</feature>
<dbReference type="Proteomes" id="UP000236736">
    <property type="component" value="Unassembled WGS sequence"/>
</dbReference>
<dbReference type="Gene3D" id="2.60.40.1220">
    <property type="match status" value="2"/>
</dbReference>
<dbReference type="Gene3D" id="2.60.40.4070">
    <property type="match status" value="1"/>
</dbReference>
<dbReference type="InterPro" id="IPR036415">
    <property type="entry name" value="Lamin_tail_dom_sf"/>
</dbReference>
<dbReference type="InterPro" id="IPR001322">
    <property type="entry name" value="Lamin_tail_dom"/>
</dbReference>
<accession>A0A1H5U797</accession>
<proteinExistence type="predicted"/>
<dbReference type="RefSeq" id="WP_103923782.1">
    <property type="nucleotide sequence ID" value="NZ_FNVR01000004.1"/>
</dbReference>